<evidence type="ECO:0000313" key="2">
    <source>
        <dbReference type="Proteomes" id="UP001204142"/>
    </source>
</evidence>
<dbReference type="PANTHER" id="PTHR46656:SF3">
    <property type="entry name" value="PUTATIVE-RELATED"/>
    <property type="match status" value="1"/>
</dbReference>
<organism evidence="1 2">
    <name type="scientific">Limnobacter humi</name>
    <dbReference type="NCBI Taxonomy" id="1778671"/>
    <lineage>
        <taxon>Bacteria</taxon>
        <taxon>Pseudomonadati</taxon>
        <taxon>Pseudomonadota</taxon>
        <taxon>Betaproteobacteria</taxon>
        <taxon>Burkholderiales</taxon>
        <taxon>Burkholderiaceae</taxon>
        <taxon>Limnobacter</taxon>
    </lineage>
</organism>
<evidence type="ECO:0000313" key="1">
    <source>
        <dbReference type="EMBL" id="MCQ8897824.1"/>
    </source>
</evidence>
<dbReference type="Gene3D" id="3.40.50.2000">
    <property type="entry name" value="Glycogen Phosphorylase B"/>
    <property type="match status" value="1"/>
</dbReference>
<dbReference type="Pfam" id="PF20706">
    <property type="entry name" value="GT4-conflict"/>
    <property type="match status" value="1"/>
</dbReference>
<protein>
    <submittedName>
        <fullName evidence="1">Glycosyltransferase family 4 protein</fullName>
    </submittedName>
</protein>
<feature type="non-terminal residue" evidence="1">
    <location>
        <position position="1"/>
    </location>
</feature>
<dbReference type="Proteomes" id="UP001204142">
    <property type="component" value="Unassembled WGS sequence"/>
</dbReference>
<name>A0ABT1WK54_9BURK</name>
<proteinExistence type="predicted"/>
<dbReference type="CDD" id="cd03801">
    <property type="entry name" value="GT4_PimA-like"/>
    <property type="match status" value="1"/>
</dbReference>
<feature type="non-terminal residue" evidence="1">
    <location>
        <position position="178"/>
    </location>
</feature>
<dbReference type="PANTHER" id="PTHR46656">
    <property type="entry name" value="PUTATIVE-RELATED"/>
    <property type="match status" value="1"/>
</dbReference>
<dbReference type="EMBL" id="JANIGO010000026">
    <property type="protein sequence ID" value="MCQ8897824.1"/>
    <property type="molecule type" value="Genomic_DNA"/>
</dbReference>
<sequence>VEAYARTFKHDEPVELVIKTFPNPDNILKSVMTRFEEQLKQAPPVILIEDYCDPEQLLALYRTASLVVAPSRGEGFGLPLAEAMRLGIPVVTTGYSGQVDFCTPSTAWLVDYHMAPSLAHVSGSLSLWAEPSTLHLGAQMRAALDNEEEARMRSKNAQRFLDAHTGWNSVAARVLAAI</sequence>
<reference evidence="1 2" key="1">
    <citation type="submission" date="2022-07" db="EMBL/GenBank/DDBJ databases">
        <authorList>
            <person name="Xamxidin M."/>
            <person name="Wu M."/>
        </authorList>
    </citation>
    <scope>NUCLEOTIDE SEQUENCE [LARGE SCALE GENOMIC DNA]</scope>
    <source>
        <strain evidence="1 2">NBRC 111650</strain>
    </source>
</reference>
<dbReference type="SUPFAM" id="SSF53756">
    <property type="entry name" value="UDP-Glycosyltransferase/glycogen phosphorylase"/>
    <property type="match status" value="1"/>
</dbReference>
<keyword evidence="2" id="KW-1185">Reference proteome</keyword>
<gene>
    <name evidence="1" type="ORF">NQT62_15415</name>
</gene>
<comment type="caution">
    <text evidence="1">The sequence shown here is derived from an EMBL/GenBank/DDBJ whole genome shotgun (WGS) entry which is preliminary data.</text>
</comment>
<dbReference type="RefSeq" id="WP_256765633.1">
    <property type="nucleotide sequence ID" value="NZ_JANIGO010000026.1"/>
</dbReference>
<accession>A0ABT1WK54</accession>